<dbReference type="Pfam" id="PF01555">
    <property type="entry name" value="N6_N4_Mtase"/>
    <property type="match status" value="1"/>
</dbReference>
<dbReference type="InterPro" id="IPR002295">
    <property type="entry name" value="N4/N6-MTase_EcoPI_Mod-like"/>
</dbReference>
<feature type="domain" description="DNA methylase N-4/N-6" evidence="6">
    <location>
        <begin position="113"/>
        <end position="438"/>
    </location>
</feature>
<dbReference type="PRINTS" id="PR00506">
    <property type="entry name" value="D21N6MTFRASE"/>
</dbReference>
<comment type="similarity">
    <text evidence="1">Belongs to the N(4)/N(6)-methyltransferase family.</text>
</comment>
<dbReference type="RefSeq" id="WP_226394846.1">
    <property type="nucleotide sequence ID" value="NZ_JADCKL010000005.1"/>
</dbReference>
<sequence length="623" mass="71700">MDNKVSQQINDIVGDNVKKIAQLFPSAVKDGEVDFEALKEELGEFREVDSEKYELTWAGKKNAKKIAQEEVFGRTLKFIPEDSKDIDTTENLYIEGDNLEVLKLLRQNYYGAVKMIYIDPPYNTGNDFVYMDNFVSAKEESDMSEGHFDEEGNRLVVNNRSQNRFHANWLSMMYPRLKIAKDMLTDDGVMFISIDRNEHANLKEICDEIFGVDCFMADMVWKSSDNSNNNALTFSEDHNNILVYAKSSQWKPHFLNDPKKRAHFKNPDNDPKGPWFDGNPVNNPGLRVNLQYDITTPSGKIIKHPANGWRWSWETVQEKLKTGELRFSEDETRLIRRTYLSDMKGLPPSTLCVDLDVTGHTRKAKYELKNLFPEVPVTSLFSTPKPSLLIRYLLTLASEHDSIIMDFFSGSATTADAVMQQNIEDGGKRRWILVQISEMCDDSNEFFQSICDMGTERIRRAGDRIKQEHPDADIDIGFKVFRTADTNIKWNSLMDLGQIDISQLEYTPDLLDFMPDAKDIDIVYELMLRQRDVALSEKMEQLSDIGDRTYLYASSYLVCLETEITENLVSKLAELDPLPIKFIFRDSAFKDDIALKDETFRRLKALIEKNAGTNKPTYTVEFI</sequence>
<dbReference type="PROSITE" id="PS00092">
    <property type="entry name" value="N6_MTASE"/>
    <property type="match status" value="1"/>
</dbReference>
<dbReference type="EMBL" id="JADCKL010000005">
    <property type="protein sequence ID" value="MBE5063184.1"/>
    <property type="molecule type" value="Genomic_DNA"/>
</dbReference>
<evidence type="ECO:0000256" key="2">
    <source>
        <dbReference type="ARBA" id="ARBA00022603"/>
    </source>
</evidence>
<reference evidence="7 8" key="1">
    <citation type="submission" date="2020-10" db="EMBL/GenBank/DDBJ databases">
        <title>ChiBAC.</title>
        <authorList>
            <person name="Zenner C."/>
            <person name="Hitch T.C.A."/>
            <person name="Clavel T."/>
        </authorList>
    </citation>
    <scope>NUCLEOTIDE SEQUENCE [LARGE SCALE GENOMIC DNA]</scope>
    <source>
        <strain evidence="7 8">DSM 108991</strain>
    </source>
</reference>
<evidence type="ECO:0000313" key="7">
    <source>
        <dbReference type="EMBL" id="MBE5063184.1"/>
    </source>
</evidence>
<evidence type="ECO:0000256" key="1">
    <source>
        <dbReference type="ARBA" id="ARBA00006594"/>
    </source>
</evidence>
<accession>A0ABR9RJN6</accession>
<dbReference type="Proteomes" id="UP000758652">
    <property type="component" value="Unassembled WGS sequence"/>
</dbReference>
<keyword evidence="3" id="KW-0808">Transferase</keyword>
<dbReference type="PIRSF" id="PIRSF015855">
    <property type="entry name" value="TypeIII_Mtase_mKpnI"/>
    <property type="match status" value="1"/>
</dbReference>
<keyword evidence="2" id="KW-0489">Methyltransferase</keyword>
<protein>
    <submittedName>
        <fullName evidence="7">Site-specific DNA-methyltransferase</fullName>
    </submittedName>
</protein>
<organism evidence="7 8">
    <name type="scientific">Claveliimonas monacensis</name>
    <dbReference type="NCBI Taxonomy" id="2779351"/>
    <lineage>
        <taxon>Bacteria</taxon>
        <taxon>Bacillati</taxon>
        <taxon>Bacillota</taxon>
        <taxon>Clostridia</taxon>
        <taxon>Lachnospirales</taxon>
        <taxon>Lachnospiraceae</taxon>
        <taxon>Claveliimonas</taxon>
    </lineage>
</organism>
<evidence type="ECO:0000313" key="8">
    <source>
        <dbReference type="Proteomes" id="UP000758652"/>
    </source>
</evidence>
<dbReference type="Gene3D" id="3.40.50.150">
    <property type="entry name" value="Vaccinia Virus protein VP39"/>
    <property type="match status" value="1"/>
</dbReference>
<evidence type="ECO:0000259" key="6">
    <source>
        <dbReference type="Pfam" id="PF01555"/>
    </source>
</evidence>
<name>A0ABR9RJN6_9FIRM</name>
<proteinExistence type="inferred from homology"/>
<keyword evidence="8" id="KW-1185">Reference proteome</keyword>
<dbReference type="SUPFAM" id="SSF53335">
    <property type="entry name" value="S-adenosyl-L-methionine-dependent methyltransferases"/>
    <property type="match status" value="1"/>
</dbReference>
<evidence type="ECO:0000256" key="4">
    <source>
        <dbReference type="ARBA" id="ARBA00022691"/>
    </source>
</evidence>
<evidence type="ECO:0000256" key="5">
    <source>
        <dbReference type="ARBA" id="ARBA00022747"/>
    </source>
</evidence>
<evidence type="ECO:0000256" key="3">
    <source>
        <dbReference type="ARBA" id="ARBA00022679"/>
    </source>
</evidence>
<keyword evidence="5" id="KW-0680">Restriction system</keyword>
<dbReference type="InterPro" id="IPR002941">
    <property type="entry name" value="DNA_methylase_N4/N6"/>
</dbReference>
<dbReference type="InterPro" id="IPR002052">
    <property type="entry name" value="DNA_methylase_N6_adenine_CS"/>
</dbReference>
<dbReference type="InterPro" id="IPR029063">
    <property type="entry name" value="SAM-dependent_MTases_sf"/>
</dbReference>
<gene>
    <name evidence="7" type="ORF">INF30_07910</name>
</gene>
<comment type="caution">
    <text evidence="7">The sequence shown here is derived from an EMBL/GenBank/DDBJ whole genome shotgun (WGS) entry which is preliminary data.</text>
</comment>
<keyword evidence="4" id="KW-0949">S-adenosyl-L-methionine</keyword>